<gene>
    <name evidence="2" type="ORF">PGT21_020877</name>
    <name evidence="3" type="ORF">PGTUg99_006961</name>
</gene>
<accession>A0A5B0QG62</accession>
<dbReference type="OrthoDB" id="2500347at2759"/>
<evidence type="ECO:0000313" key="5">
    <source>
        <dbReference type="Proteomes" id="UP000325313"/>
    </source>
</evidence>
<dbReference type="EMBL" id="VSWC01000106">
    <property type="protein sequence ID" value="KAA1085827.1"/>
    <property type="molecule type" value="Genomic_DNA"/>
</dbReference>
<dbReference type="Proteomes" id="UP000324748">
    <property type="component" value="Unassembled WGS sequence"/>
</dbReference>
<keyword evidence="1" id="KW-0732">Signal</keyword>
<name>A0A5B0QG62_PUCGR</name>
<evidence type="ECO:0000313" key="4">
    <source>
        <dbReference type="Proteomes" id="UP000324748"/>
    </source>
</evidence>
<feature type="signal peptide" evidence="1">
    <location>
        <begin position="1"/>
        <end position="26"/>
    </location>
</feature>
<evidence type="ECO:0000313" key="3">
    <source>
        <dbReference type="EMBL" id="KAA1112135.1"/>
    </source>
</evidence>
<reference evidence="4 5" key="1">
    <citation type="submission" date="2019-05" db="EMBL/GenBank/DDBJ databases">
        <title>Emergence of the Ug99 lineage of the wheat stem rust pathogen through somatic hybridization.</title>
        <authorList>
            <person name="Li F."/>
            <person name="Upadhyaya N.M."/>
            <person name="Sperschneider J."/>
            <person name="Matny O."/>
            <person name="Nguyen-Phuc H."/>
            <person name="Mago R."/>
            <person name="Raley C."/>
            <person name="Miller M.E."/>
            <person name="Silverstein K.A.T."/>
            <person name="Henningsen E."/>
            <person name="Hirsch C.D."/>
            <person name="Visser B."/>
            <person name="Pretorius Z.A."/>
            <person name="Steffenson B.J."/>
            <person name="Schwessinger B."/>
            <person name="Dodds P.N."/>
            <person name="Figueroa M."/>
        </authorList>
    </citation>
    <scope>NUCLEOTIDE SEQUENCE [LARGE SCALE GENOMIC DNA]</scope>
    <source>
        <strain evidence="2">21-0</strain>
        <strain evidence="3 5">Ug99</strain>
    </source>
</reference>
<evidence type="ECO:0000256" key="1">
    <source>
        <dbReference type="SAM" id="SignalP"/>
    </source>
</evidence>
<organism evidence="3 5">
    <name type="scientific">Puccinia graminis f. sp. tritici</name>
    <dbReference type="NCBI Taxonomy" id="56615"/>
    <lineage>
        <taxon>Eukaryota</taxon>
        <taxon>Fungi</taxon>
        <taxon>Dikarya</taxon>
        <taxon>Basidiomycota</taxon>
        <taxon>Pucciniomycotina</taxon>
        <taxon>Pucciniomycetes</taxon>
        <taxon>Pucciniales</taxon>
        <taxon>Pucciniaceae</taxon>
        <taxon>Puccinia</taxon>
    </lineage>
</organism>
<dbReference type="Proteomes" id="UP000325313">
    <property type="component" value="Unassembled WGS sequence"/>
</dbReference>
<evidence type="ECO:0000313" key="2">
    <source>
        <dbReference type="EMBL" id="KAA1085827.1"/>
    </source>
</evidence>
<dbReference type="EMBL" id="VDEP01000282">
    <property type="protein sequence ID" value="KAA1112135.1"/>
    <property type="molecule type" value="Genomic_DNA"/>
</dbReference>
<comment type="caution">
    <text evidence="3">The sequence shown here is derived from an EMBL/GenBank/DDBJ whole genome shotgun (WGS) entry which is preliminary data.</text>
</comment>
<protein>
    <submittedName>
        <fullName evidence="3">Uncharacterized protein</fullName>
    </submittedName>
</protein>
<dbReference type="AlphaFoldDB" id="A0A5B0QG62"/>
<keyword evidence="4" id="KW-1185">Reference proteome</keyword>
<sequence length="629" mass="71107">MHFDLAVYSRCFLLDLMLCWVARISATGPLSFDLNYPPITEGNIVEEQVAARDNSLSGSTSPFLAPSRTQQDLIGAGKRKLVKEEPLTPTVLQPNNQLHATLDRTNTGFIPQAVSHHDAPETKPLFAAYNDVNMEGGEFKSSGNNDHGNNVGSLGRSGLIQPVDNIEGLAVTEPWSKKARLDLVRPKASYLDDFQYLKSAKSTVAVVRECQLDFETRLVSPELLCFSHAKMGHVHPSLPFAMINRKQGMPGRLLKVLLEKNNSLAQSIPGWKLLFKKLITYTYQLHQTLLSKSGMTVSAQRVQHAKLLKWLLNQIFEPRDPLIPVIGVIQKPFPDWQGDQPFERLGKTQIQLINYFSGDGEHEATANMAVYLLETYQGQHEEEYLITRSPPKIIHEDPRERTRKVNFEKGLGSILNMIPGDLKKDLCSYKFCYADPSHKLVESFCKLFESETRNKNIKFNIGKSFHPSLPLAAYFFENNKTVAYIQVLDKGSLRTDSSHIMKIFTRLIKLMYKLHLIVLESFEPKSEVDQALLKKLLEWLCEMILDPKSTKSLPIMGLTKANGIIAPWEEAENEGVQLFGPVQIQLIHHFSGGWKTNESLKSTAAFALTSFYQDHCPRLFNHLMHISHN</sequence>
<proteinExistence type="predicted"/>
<feature type="chain" id="PRO_5036366493" evidence="1">
    <location>
        <begin position="27"/>
        <end position="629"/>
    </location>
</feature>